<comment type="caution">
    <text evidence="2">The sequence shown here is derived from an EMBL/GenBank/DDBJ whole genome shotgun (WGS) entry which is preliminary data.</text>
</comment>
<keyword evidence="3" id="KW-1185">Reference proteome</keyword>
<dbReference type="AlphaFoldDB" id="A0A8H5ZWB9"/>
<dbReference type="EMBL" id="SPNV01000319">
    <property type="protein sequence ID" value="KAF5856434.1"/>
    <property type="molecule type" value="Genomic_DNA"/>
</dbReference>
<evidence type="ECO:0000313" key="3">
    <source>
        <dbReference type="Proteomes" id="UP000541154"/>
    </source>
</evidence>
<organism evidence="2 3">
    <name type="scientific">Petromyces alliaceus</name>
    <name type="common">Aspergillus alliaceus</name>
    <dbReference type="NCBI Taxonomy" id="209559"/>
    <lineage>
        <taxon>Eukaryota</taxon>
        <taxon>Fungi</taxon>
        <taxon>Dikarya</taxon>
        <taxon>Ascomycota</taxon>
        <taxon>Pezizomycotina</taxon>
        <taxon>Eurotiomycetes</taxon>
        <taxon>Eurotiomycetidae</taxon>
        <taxon>Eurotiales</taxon>
        <taxon>Aspergillaceae</taxon>
        <taxon>Aspergillus</taxon>
        <taxon>Aspergillus subgen. Circumdati</taxon>
    </lineage>
</organism>
<evidence type="ECO:0000256" key="1">
    <source>
        <dbReference type="SAM" id="MobiDB-lite"/>
    </source>
</evidence>
<feature type="region of interest" description="Disordered" evidence="1">
    <location>
        <begin position="109"/>
        <end position="133"/>
    </location>
</feature>
<evidence type="ECO:0000313" key="2">
    <source>
        <dbReference type="EMBL" id="KAF5856434.1"/>
    </source>
</evidence>
<gene>
    <name evidence="2" type="ORF">ETB97_007326</name>
</gene>
<proteinExistence type="predicted"/>
<dbReference type="Proteomes" id="UP000541154">
    <property type="component" value="Unassembled WGS sequence"/>
</dbReference>
<sequence length="133" mass="15005">MRLWVFVSSWGKGPMNPLVLRVGEWKIDQHASMITIQPRLLHSTPSRVLNSRHSHPLWGNPTSKRKFSDNGIAGFSLLIRVYLRCSFGRLSRLSLGLVEAQWLPAEKRGDAPRGAAWHSEASLGKRCHGQRKA</sequence>
<accession>A0A8H5ZWB9</accession>
<reference evidence="2 3" key="1">
    <citation type="submission" date="2019-04" db="EMBL/GenBank/DDBJ databases">
        <title>Aspergillus burnettii sp. nov., novel species from soil in southeast Queensland.</title>
        <authorList>
            <person name="Gilchrist C.L.M."/>
            <person name="Pitt J.I."/>
            <person name="Lange L."/>
            <person name="Lacey H.J."/>
            <person name="Vuong D."/>
            <person name="Midgley D.J."/>
            <person name="Greenfield P."/>
            <person name="Bradbury M."/>
            <person name="Lacey E."/>
            <person name="Busk P.K."/>
            <person name="Pilgaard B."/>
            <person name="Chooi Y.H."/>
            <person name="Piggott A.M."/>
        </authorList>
    </citation>
    <scope>NUCLEOTIDE SEQUENCE [LARGE SCALE GENOMIC DNA]</scope>
    <source>
        <strain evidence="2 3">FRR 5400</strain>
    </source>
</reference>
<protein>
    <submittedName>
        <fullName evidence="2">Uncharacterized protein</fullName>
    </submittedName>
</protein>
<name>A0A8H5ZWB9_PETAA</name>